<evidence type="ECO:0000313" key="1">
    <source>
        <dbReference type="EMBL" id="MPN54818.1"/>
    </source>
</evidence>
<evidence type="ECO:0008006" key="2">
    <source>
        <dbReference type="Google" id="ProtNLM"/>
    </source>
</evidence>
<accession>A0A645ITT4</accession>
<dbReference type="SUPFAM" id="SSF52540">
    <property type="entry name" value="P-loop containing nucleoside triphosphate hydrolases"/>
    <property type="match status" value="1"/>
</dbReference>
<proteinExistence type="predicted"/>
<dbReference type="Pfam" id="PF13671">
    <property type="entry name" value="AAA_33"/>
    <property type="match status" value="1"/>
</dbReference>
<gene>
    <name evidence="1" type="ORF">SDC9_202495</name>
</gene>
<dbReference type="Gene3D" id="3.40.50.300">
    <property type="entry name" value="P-loop containing nucleotide triphosphate hydrolases"/>
    <property type="match status" value="1"/>
</dbReference>
<sequence>MERNAIYLITGLMASGKSTIAELVASSLPKAVHLRGDIFRRMITSGREEMSANPTEEAIRQLYMRYRMTADAAAAYYDNGFSVVMQDNYYGETLPYVCGLLGGRPLYVTVLCPDVDVIRQREANRNKKGYSGFSPDTLYGEFMLKTPRIGFWLDNSNQTPEESAACILERFTQP</sequence>
<organism evidence="1">
    <name type="scientific">bioreactor metagenome</name>
    <dbReference type="NCBI Taxonomy" id="1076179"/>
    <lineage>
        <taxon>unclassified sequences</taxon>
        <taxon>metagenomes</taxon>
        <taxon>ecological metagenomes</taxon>
    </lineage>
</organism>
<protein>
    <recommendedName>
        <fullName evidence="2">Phosphotransferase</fullName>
    </recommendedName>
</protein>
<dbReference type="EMBL" id="VSSQ01123417">
    <property type="protein sequence ID" value="MPN54818.1"/>
    <property type="molecule type" value="Genomic_DNA"/>
</dbReference>
<dbReference type="AlphaFoldDB" id="A0A645ITT4"/>
<reference evidence="1" key="1">
    <citation type="submission" date="2019-08" db="EMBL/GenBank/DDBJ databases">
        <authorList>
            <person name="Kucharzyk K."/>
            <person name="Murdoch R.W."/>
            <person name="Higgins S."/>
            <person name="Loffler F."/>
        </authorList>
    </citation>
    <scope>NUCLEOTIDE SEQUENCE</scope>
</reference>
<dbReference type="InterPro" id="IPR027417">
    <property type="entry name" value="P-loop_NTPase"/>
</dbReference>
<name>A0A645ITT4_9ZZZZ</name>
<comment type="caution">
    <text evidence="1">The sequence shown here is derived from an EMBL/GenBank/DDBJ whole genome shotgun (WGS) entry which is preliminary data.</text>
</comment>